<proteinExistence type="predicted"/>
<evidence type="ECO:0000313" key="2">
    <source>
        <dbReference type="Proteomes" id="UP000013009"/>
    </source>
</evidence>
<protein>
    <recommendedName>
        <fullName evidence="3">Phage tail protein</fullName>
    </recommendedName>
</protein>
<dbReference type="Proteomes" id="UP000013009">
    <property type="component" value="Unassembled WGS sequence"/>
</dbReference>
<name>N9R5Q0_9GAMM</name>
<organism evidence="1 2">
    <name type="scientific">Acinetobacter colistiniresistens</name>
    <dbReference type="NCBI Taxonomy" id="280145"/>
    <lineage>
        <taxon>Bacteria</taxon>
        <taxon>Pseudomonadati</taxon>
        <taxon>Pseudomonadota</taxon>
        <taxon>Gammaproteobacteria</taxon>
        <taxon>Moraxellales</taxon>
        <taxon>Moraxellaceae</taxon>
        <taxon>Acinetobacter</taxon>
    </lineage>
</organism>
<dbReference type="OrthoDB" id="5455158at2"/>
<dbReference type="AlphaFoldDB" id="N9R5Q0"/>
<dbReference type="HOGENOM" id="CLU_162447_0_0_6"/>
<dbReference type="RefSeq" id="WP_005274903.1">
    <property type="nucleotide sequence ID" value="NZ_KB850195.1"/>
</dbReference>
<evidence type="ECO:0000313" key="1">
    <source>
        <dbReference type="EMBL" id="ENX33940.1"/>
    </source>
</evidence>
<keyword evidence="2" id="KW-1185">Reference proteome</keyword>
<sequence>MAEDAVGLIVMSIDGADYDCTKFNATKQNGNRRILTMNRRRIAKFKSKGIKVFDLTCTVVIPDHKDTVDWDNVEDARISIESPEGGFRETYIDCDVQSVSDSYDVNGETVRDLTLFAMDYLKETF</sequence>
<evidence type="ECO:0008006" key="3">
    <source>
        <dbReference type="Google" id="ProtNLM"/>
    </source>
</evidence>
<comment type="caution">
    <text evidence="1">The sequence shown here is derived from an EMBL/GenBank/DDBJ whole genome shotgun (WGS) entry which is preliminary data.</text>
</comment>
<dbReference type="PATRIC" id="fig|1217695.3.peg.2533"/>
<reference evidence="1 2" key="1">
    <citation type="submission" date="2013-02" db="EMBL/GenBank/DDBJ databases">
        <title>The Genome Sequence of Acinetobacter sp. NIPH 1859.</title>
        <authorList>
            <consortium name="The Broad Institute Genome Sequencing Platform"/>
            <consortium name="The Broad Institute Genome Sequencing Center for Infectious Disease"/>
            <person name="Cerqueira G."/>
            <person name="Feldgarden M."/>
            <person name="Courvalin P."/>
            <person name="Perichon B."/>
            <person name="Grillot-Courvalin C."/>
            <person name="Clermont D."/>
            <person name="Rocha E."/>
            <person name="Yoon E.-J."/>
            <person name="Nemec A."/>
            <person name="Walker B."/>
            <person name="Young S.K."/>
            <person name="Zeng Q."/>
            <person name="Gargeya S."/>
            <person name="Fitzgerald M."/>
            <person name="Haas B."/>
            <person name="Abouelleil A."/>
            <person name="Alvarado L."/>
            <person name="Arachchi H.M."/>
            <person name="Berlin A.M."/>
            <person name="Chapman S.B."/>
            <person name="Dewar J."/>
            <person name="Goldberg J."/>
            <person name="Griggs A."/>
            <person name="Gujja S."/>
            <person name="Hansen M."/>
            <person name="Howarth C."/>
            <person name="Imamovic A."/>
            <person name="Larimer J."/>
            <person name="McCowan C."/>
            <person name="Murphy C."/>
            <person name="Neiman D."/>
            <person name="Pearson M."/>
            <person name="Priest M."/>
            <person name="Roberts A."/>
            <person name="Saif S."/>
            <person name="Shea T."/>
            <person name="Sisk P."/>
            <person name="Sykes S."/>
            <person name="Wortman J."/>
            <person name="Nusbaum C."/>
            <person name="Birren B."/>
        </authorList>
    </citation>
    <scope>NUCLEOTIDE SEQUENCE [LARGE SCALE GENOMIC DNA]</scope>
    <source>
        <strain evidence="1 2">NIPH 1859</strain>
    </source>
</reference>
<accession>N9R5Q0</accession>
<dbReference type="EMBL" id="APRZ01000017">
    <property type="protein sequence ID" value="ENX33940.1"/>
    <property type="molecule type" value="Genomic_DNA"/>
</dbReference>
<gene>
    <name evidence="1" type="ORF">F889_02604</name>
</gene>